<feature type="region of interest" description="Disordered" evidence="1">
    <location>
        <begin position="54"/>
        <end position="86"/>
    </location>
</feature>
<protein>
    <submittedName>
        <fullName evidence="2">Uncharacterized protein</fullName>
    </submittedName>
</protein>
<accession>A0A5E4BC93</accession>
<comment type="caution">
    <text evidence="2">The sequence shown here is derived from an EMBL/GenBank/DDBJ whole genome shotgun (WGS) entry which is preliminary data.</text>
</comment>
<dbReference type="AlphaFoldDB" id="A0A5E4BC93"/>
<proteinExistence type="predicted"/>
<evidence type="ECO:0000313" key="3">
    <source>
        <dbReference type="Proteomes" id="UP000335636"/>
    </source>
</evidence>
<sequence length="147" mass="16846">MKDCGCVDCLRISDLHLEGLQKCFWRRSQFERLCLEKDDRCSGRFSAALLRSPVRHLNSSPPSDTPRRENWRRRCGRQNGPARSREVRREVRLEVFPAQRAGKASRLQREELSCLSALLPPCFSPHPRRPAPSDLIEGLGTRPRLGA</sequence>
<evidence type="ECO:0000256" key="1">
    <source>
        <dbReference type="SAM" id="MobiDB-lite"/>
    </source>
</evidence>
<evidence type="ECO:0000313" key="2">
    <source>
        <dbReference type="EMBL" id="VTJ66489.1"/>
    </source>
</evidence>
<dbReference type="Proteomes" id="UP000335636">
    <property type="component" value="Unassembled WGS sequence"/>
</dbReference>
<name>A0A5E4BC93_MARMO</name>
<feature type="region of interest" description="Disordered" evidence="1">
    <location>
        <begin position="124"/>
        <end position="147"/>
    </location>
</feature>
<reference evidence="2" key="1">
    <citation type="submission" date="2019-04" db="EMBL/GenBank/DDBJ databases">
        <authorList>
            <person name="Alioto T."/>
            <person name="Alioto T."/>
        </authorList>
    </citation>
    <scope>NUCLEOTIDE SEQUENCE [LARGE SCALE GENOMIC DNA]</scope>
</reference>
<dbReference type="EMBL" id="CABDUW010000346">
    <property type="protein sequence ID" value="VTJ66489.1"/>
    <property type="molecule type" value="Genomic_DNA"/>
</dbReference>
<gene>
    <name evidence="2" type="ORF">MONAX_5E018847</name>
</gene>
<organism evidence="2 3">
    <name type="scientific">Marmota monax</name>
    <name type="common">Woodchuck</name>
    <dbReference type="NCBI Taxonomy" id="9995"/>
    <lineage>
        <taxon>Eukaryota</taxon>
        <taxon>Metazoa</taxon>
        <taxon>Chordata</taxon>
        <taxon>Craniata</taxon>
        <taxon>Vertebrata</taxon>
        <taxon>Euteleostomi</taxon>
        <taxon>Mammalia</taxon>
        <taxon>Eutheria</taxon>
        <taxon>Euarchontoglires</taxon>
        <taxon>Glires</taxon>
        <taxon>Rodentia</taxon>
        <taxon>Sciuromorpha</taxon>
        <taxon>Sciuridae</taxon>
        <taxon>Xerinae</taxon>
        <taxon>Marmotini</taxon>
        <taxon>Marmota</taxon>
    </lineage>
</organism>
<keyword evidence="3" id="KW-1185">Reference proteome</keyword>